<dbReference type="Proteomes" id="UP000005436">
    <property type="component" value="Chromosome"/>
</dbReference>
<evidence type="ECO:0000313" key="2">
    <source>
        <dbReference type="Proteomes" id="UP000005436"/>
    </source>
</evidence>
<evidence type="ECO:0000313" key="1">
    <source>
        <dbReference type="EMBL" id="AEW19726.1"/>
    </source>
</evidence>
<gene>
    <name evidence="1" type="ordered locus">BFO_1979</name>
</gene>
<reference evidence="2" key="1">
    <citation type="submission" date="2011-12" db="EMBL/GenBank/DDBJ databases">
        <title>Complete sequence of Tannerella forsythia ATCC 43037.</title>
        <authorList>
            <person name="Dewhirst F."/>
            <person name="Tanner A."/>
            <person name="Izard J."/>
            <person name="Brinkac L."/>
            <person name="Durkin A.S."/>
            <person name="Hostetler J."/>
            <person name="Shetty J."/>
            <person name="Torralba M."/>
            <person name="Gill S."/>
            <person name="Nelson K."/>
        </authorList>
    </citation>
    <scope>NUCLEOTIDE SEQUENCE [LARGE SCALE GENOMIC DNA]</scope>
    <source>
        <strain evidence="2">ATCC 43037 / JCM 10827 / CCUG 33226 / KCTC 5666 / FDC 338</strain>
    </source>
</reference>
<proteinExistence type="predicted"/>
<protein>
    <submittedName>
        <fullName evidence="1">Uncharacterized protein</fullName>
    </submittedName>
</protein>
<accession>G8UQ54</accession>
<name>G8UQ54_TANFA</name>
<keyword evidence="2" id="KW-1185">Reference proteome</keyword>
<dbReference type="KEGG" id="tfo:BFO_1979"/>
<dbReference type="HOGENOM" id="CLU_3030896_0_0_10"/>
<dbReference type="EMBL" id="CP003191">
    <property type="protein sequence ID" value="AEW19726.1"/>
    <property type="molecule type" value="Genomic_DNA"/>
</dbReference>
<dbReference type="AlphaFoldDB" id="G8UQ54"/>
<organism evidence="1 2">
    <name type="scientific">Tannerella forsythia (strain ATCC 43037 / JCM 10827 / CCUG 21028 A / KCTC 5666 / FDC 338)</name>
    <name type="common">Bacteroides forsythus</name>
    <dbReference type="NCBI Taxonomy" id="203275"/>
    <lineage>
        <taxon>Bacteria</taxon>
        <taxon>Pseudomonadati</taxon>
        <taxon>Bacteroidota</taxon>
        <taxon>Bacteroidia</taxon>
        <taxon>Bacteroidales</taxon>
        <taxon>Tannerellaceae</taxon>
        <taxon>Tannerella</taxon>
    </lineage>
</organism>
<sequence length="55" mass="6638">MTTVITFPRIICCFNSGRKITTLRWKNNRACYEYLFFFVYFCKVLKDGDDNRAQE</sequence>